<dbReference type="InterPro" id="IPR019797">
    <property type="entry name" value="Glutamate_5-kinase_CS"/>
</dbReference>
<dbReference type="UniPathway" id="UPA00098">
    <property type="reaction ID" value="UER00359"/>
</dbReference>
<feature type="binding site" evidence="8">
    <location>
        <position position="17"/>
    </location>
    <ligand>
        <name>ATP</name>
        <dbReference type="ChEBI" id="CHEBI:30616"/>
    </ligand>
</feature>
<feature type="domain" description="Aspartate/glutamate/uridylate kinase" evidence="9">
    <location>
        <begin position="13"/>
        <end position="240"/>
    </location>
</feature>
<comment type="pathway">
    <text evidence="8">Amino-acid biosynthesis; L-proline biosynthesis; L-glutamate 5-semialdehyde from L-glutamate: step 1/2.</text>
</comment>
<feature type="binding site" evidence="8">
    <location>
        <position position="57"/>
    </location>
    <ligand>
        <name>substrate</name>
    </ligand>
</feature>
<dbReference type="InterPro" id="IPR005715">
    <property type="entry name" value="Glu_5kinase/COase_Synthase"/>
</dbReference>
<dbReference type="InterPro" id="IPR001057">
    <property type="entry name" value="Glu/AcGlu_kinase"/>
</dbReference>
<evidence type="ECO:0000313" key="10">
    <source>
        <dbReference type="EMBL" id="CAA0098152.1"/>
    </source>
</evidence>
<dbReference type="InterPro" id="IPR011529">
    <property type="entry name" value="Glu_5kinase"/>
</dbReference>
<dbReference type="EMBL" id="CACSII010000006">
    <property type="protein sequence ID" value="CAA0098152.1"/>
    <property type="molecule type" value="Genomic_DNA"/>
</dbReference>
<comment type="subcellular location">
    <subcellularLocation>
        <location evidence="8">Cytoplasm</location>
    </subcellularLocation>
</comment>
<dbReference type="HAMAP" id="MF_00456">
    <property type="entry name" value="ProB"/>
    <property type="match status" value="1"/>
</dbReference>
<keyword evidence="2 8" id="KW-0028">Amino-acid biosynthesis</keyword>
<dbReference type="Proteomes" id="UP000434580">
    <property type="component" value="Unassembled WGS sequence"/>
</dbReference>
<comment type="similarity">
    <text evidence="8">Belongs to the glutamate 5-kinase family.</text>
</comment>
<dbReference type="Pfam" id="PF00696">
    <property type="entry name" value="AA_kinase"/>
    <property type="match status" value="1"/>
</dbReference>
<feature type="binding site" evidence="8">
    <location>
        <position position="144"/>
    </location>
    <ligand>
        <name>substrate</name>
    </ligand>
</feature>
<keyword evidence="1 8" id="KW-0963">Cytoplasm</keyword>
<dbReference type="SUPFAM" id="SSF53633">
    <property type="entry name" value="Carbamate kinase-like"/>
    <property type="match status" value="1"/>
</dbReference>
<sequence>MSDKRQKLASSRRVVVKIGSALLTNDGKGLDRHAMASWVKQMAALRQQGIEILLVSSGAVAEGVVRQGLAERPERLPELQAAAAIGQMGLVQAYESEFNQYGIASAQILLVHDDLTHVVRFNNARETLKVLLGWQAIPIVNENDTVATDELKFGDNDTLAAMVANIVEADTLIILTDQDAMYDADPRKVSDAKVIHEAEAGDEALLVMAGDGGKLGRGGMSTKVKAADLAACTGADTVIVGGRIDRVLERVIAGECLGTLLYSNQQSLADRKAWFESLRA</sequence>
<dbReference type="GO" id="GO:0004349">
    <property type="term" value="F:glutamate 5-kinase activity"/>
    <property type="evidence" value="ECO:0007669"/>
    <property type="project" value="UniProtKB-UniRule"/>
</dbReference>
<name>A0A5S9P456_9GAMM</name>
<comment type="catalytic activity">
    <reaction evidence="8">
        <text>L-glutamate + ATP = L-glutamyl 5-phosphate + ADP</text>
        <dbReference type="Rhea" id="RHEA:14877"/>
        <dbReference type="ChEBI" id="CHEBI:29985"/>
        <dbReference type="ChEBI" id="CHEBI:30616"/>
        <dbReference type="ChEBI" id="CHEBI:58274"/>
        <dbReference type="ChEBI" id="CHEBI:456216"/>
        <dbReference type="EC" id="2.7.2.11"/>
    </reaction>
</comment>
<evidence type="ECO:0000256" key="3">
    <source>
        <dbReference type="ARBA" id="ARBA00022650"/>
    </source>
</evidence>
<dbReference type="PIRSF" id="PIRSF000729">
    <property type="entry name" value="GK"/>
    <property type="match status" value="1"/>
</dbReference>
<evidence type="ECO:0000256" key="1">
    <source>
        <dbReference type="ARBA" id="ARBA00022490"/>
    </source>
</evidence>
<keyword evidence="6 8" id="KW-0418">Kinase</keyword>
<feature type="binding site" evidence="8">
    <location>
        <position position="156"/>
    </location>
    <ligand>
        <name>substrate</name>
    </ligand>
</feature>
<protein>
    <recommendedName>
        <fullName evidence="8">Glutamate 5-kinase</fullName>
        <ecNumber evidence="8">2.7.2.11</ecNumber>
    </recommendedName>
    <alternativeName>
        <fullName evidence="8">Gamma-glutamyl kinase</fullName>
        <shortName evidence="8">GK</shortName>
    </alternativeName>
</protein>
<keyword evidence="3 8" id="KW-0641">Proline biosynthesis</keyword>
<feature type="binding site" evidence="8">
    <location>
        <begin position="176"/>
        <end position="177"/>
    </location>
    <ligand>
        <name>ATP</name>
        <dbReference type="ChEBI" id="CHEBI:30616"/>
    </ligand>
</feature>
<dbReference type="AlphaFoldDB" id="A0A5S9P456"/>
<dbReference type="FunFam" id="3.40.1160.10:FF:000018">
    <property type="entry name" value="Glutamate 5-kinase"/>
    <property type="match status" value="1"/>
</dbReference>
<dbReference type="EC" id="2.7.2.11" evidence="8"/>
<proteinExistence type="inferred from homology"/>
<evidence type="ECO:0000256" key="8">
    <source>
        <dbReference type="HAMAP-Rule" id="MF_00456"/>
    </source>
</evidence>
<evidence type="ECO:0000256" key="2">
    <source>
        <dbReference type="ARBA" id="ARBA00022605"/>
    </source>
</evidence>
<dbReference type="PRINTS" id="PR00474">
    <property type="entry name" value="GLU5KINASE"/>
</dbReference>
<dbReference type="NCBIfam" id="TIGR01027">
    <property type="entry name" value="proB"/>
    <property type="match status" value="1"/>
</dbReference>
<dbReference type="OrthoDB" id="9804434at2"/>
<dbReference type="PANTHER" id="PTHR43654">
    <property type="entry name" value="GLUTAMATE 5-KINASE"/>
    <property type="match status" value="1"/>
</dbReference>
<accession>A0A5S9P456</accession>
<dbReference type="CDD" id="cd04242">
    <property type="entry name" value="AAK_G5K_ProB"/>
    <property type="match status" value="1"/>
</dbReference>
<evidence type="ECO:0000313" key="11">
    <source>
        <dbReference type="Proteomes" id="UP000434580"/>
    </source>
</evidence>
<dbReference type="InterPro" id="IPR041739">
    <property type="entry name" value="G5K_ProB"/>
</dbReference>
<evidence type="ECO:0000259" key="9">
    <source>
        <dbReference type="Pfam" id="PF00696"/>
    </source>
</evidence>
<dbReference type="GO" id="GO:0055129">
    <property type="term" value="P:L-proline biosynthetic process"/>
    <property type="evidence" value="ECO:0007669"/>
    <property type="project" value="UniProtKB-UniRule"/>
</dbReference>
<organism evidence="10 11">
    <name type="scientific">BD1-7 clade bacterium</name>
    <dbReference type="NCBI Taxonomy" id="2029982"/>
    <lineage>
        <taxon>Bacteria</taxon>
        <taxon>Pseudomonadati</taxon>
        <taxon>Pseudomonadota</taxon>
        <taxon>Gammaproteobacteria</taxon>
        <taxon>Cellvibrionales</taxon>
        <taxon>Spongiibacteraceae</taxon>
        <taxon>BD1-7 clade</taxon>
    </lineage>
</organism>
<dbReference type="GO" id="GO:0005524">
    <property type="term" value="F:ATP binding"/>
    <property type="evidence" value="ECO:0007669"/>
    <property type="project" value="UniProtKB-KW"/>
</dbReference>
<dbReference type="InterPro" id="IPR036393">
    <property type="entry name" value="AceGlu_kinase-like_sf"/>
</dbReference>
<reference evidence="10 11" key="1">
    <citation type="submission" date="2019-11" db="EMBL/GenBank/DDBJ databases">
        <authorList>
            <person name="Holert J."/>
        </authorList>
    </citation>
    <scope>NUCLEOTIDE SEQUENCE [LARGE SCALE GENOMIC DNA]</scope>
    <source>
        <strain evidence="10">BC5_2</strain>
    </source>
</reference>
<comment type="caution">
    <text evidence="8">Lacks conserved residue(s) required for the propagation of feature annotation.</text>
</comment>
<keyword evidence="7 8" id="KW-0067">ATP-binding</keyword>
<evidence type="ECO:0000256" key="6">
    <source>
        <dbReference type="ARBA" id="ARBA00022777"/>
    </source>
</evidence>
<comment type="function">
    <text evidence="8">Catalyzes the transfer of a phosphate group to glutamate to form L-glutamate 5-phosphate.</text>
</comment>
<keyword evidence="4 8" id="KW-0808">Transferase</keyword>
<dbReference type="GO" id="GO:0005829">
    <property type="term" value="C:cytosol"/>
    <property type="evidence" value="ECO:0007669"/>
    <property type="project" value="TreeGrafter"/>
</dbReference>
<dbReference type="Gene3D" id="3.40.1160.10">
    <property type="entry name" value="Acetylglutamate kinase-like"/>
    <property type="match status" value="1"/>
</dbReference>
<evidence type="ECO:0000256" key="7">
    <source>
        <dbReference type="ARBA" id="ARBA00022840"/>
    </source>
</evidence>
<evidence type="ECO:0000256" key="4">
    <source>
        <dbReference type="ARBA" id="ARBA00022679"/>
    </source>
</evidence>
<dbReference type="PANTHER" id="PTHR43654:SF1">
    <property type="entry name" value="ISOPENTENYL PHOSPHATE KINASE"/>
    <property type="match status" value="1"/>
</dbReference>
<dbReference type="PROSITE" id="PS00902">
    <property type="entry name" value="GLUTAMATE_5_KINASE"/>
    <property type="match status" value="1"/>
</dbReference>
<keyword evidence="5 8" id="KW-0547">Nucleotide-binding</keyword>
<dbReference type="InterPro" id="IPR001048">
    <property type="entry name" value="Asp/Glu/Uridylate_kinase"/>
</dbReference>
<evidence type="ECO:0000256" key="5">
    <source>
        <dbReference type="ARBA" id="ARBA00022741"/>
    </source>
</evidence>
<gene>
    <name evidence="8 10" type="primary">proB</name>
    <name evidence="10" type="ORF">DPBNPPHM_03596</name>
</gene>